<dbReference type="PRINTS" id="PR00793">
    <property type="entry name" value="PROAMNOPTASE"/>
</dbReference>
<comment type="caution">
    <text evidence="7">The sequence shown here is derived from an EMBL/GenBank/DDBJ whole genome shotgun (WGS) entry which is preliminary data.</text>
</comment>
<accession>A0A4Y7RFP0</accession>
<evidence type="ECO:0000313" key="8">
    <source>
        <dbReference type="Proteomes" id="UP000298324"/>
    </source>
</evidence>
<name>A0A4Y7RFP0_9FIRM</name>
<dbReference type="InterPro" id="IPR005944">
    <property type="entry name" value="Pro_iminopeptidase"/>
</dbReference>
<dbReference type="Gene3D" id="3.40.50.1820">
    <property type="entry name" value="alpha/beta hydrolase"/>
    <property type="match status" value="1"/>
</dbReference>
<keyword evidence="8" id="KW-1185">Reference proteome</keyword>
<evidence type="ECO:0000256" key="2">
    <source>
        <dbReference type="ARBA" id="ARBA00012568"/>
    </source>
</evidence>
<keyword evidence="3" id="KW-0963">Cytoplasm</keyword>
<dbReference type="EC" id="3.4.11.5" evidence="2"/>
<reference evidence="7 8" key="1">
    <citation type="journal article" date="2018" name="Environ. Microbiol.">
        <title>Novel energy conservation strategies and behaviour of Pelotomaculum schinkii driving syntrophic propionate catabolism.</title>
        <authorList>
            <person name="Hidalgo-Ahumada C.A.P."/>
            <person name="Nobu M.K."/>
            <person name="Narihiro T."/>
            <person name="Tamaki H."/>
            <person name="Liu W.T."/>
            <person name="Kamagata Y."/>
            <person name="Stams A.J.M."/>
            <person name="Imachi H."/>
            <person name="Sousa D.Z."/>
        </authorList>
    </citation>
    <scope>NUCLEOTIDE SEQUENCE [LARGE SCALE GENOMIC DNA]</scope>
    <source>
        <strain evidence="7 8">HH</strain>
    </source>
</reference>
<evidence type="ECO:0000256" key="1">
    <source>
        <dbReference type="ARBA" id="ARBA00001585"/>
    </source>
</evidence>
<evidence type="ECO:0000256" key="4">
    <source>
        <dbReference type="ARBA" id="ARBA00022801"/>
    </source>
</evidence>
<sequence>MMLSKKAIIFGIIIIIFIAVFIWKQVFAWTPKIRDDKGSIKPNSIASLEKTKIGGMDQWILLRGNDISNPVLLWLHGGPGAPLMPVARHYNGALESEFIIVQWDQRGAGKSNPLDFDEQTMTFEQFCGDTHELTQYLKKRFNKEKIYLVGHSWGTQIGSKVAYDYPNDYYAYIAVSQVVDPSIGNEIAHTWLQKEIDLSGNQAHLKRLKDLGTPPYTEHEDFVSFIKMVDSYGGGMDIGMDKLALIALKSPEYRLSDYYSWLKGANRGSGPMWKSSLSFNVFQQSPRFLMPVYFFNGVKDYNTPLELVEKYYEVLDAPKGKYLVRFENSAHAPFMQEAEKFNNELVRTKKETYKK</sequence>
<proteinExistence type="predicted"/>
<dbReference type="GO" id="GO:0005737">
    <property type="term" value="C:cytoplasm"/>
    <property type="evidence" value="ECO:0007669"/>
    <property type="project" value="InterPro"/>
</dbReference>
<protein>
    <recommendedName>
        <fullName evidence="2">prolyl aminopeptidase</fullName>
        <ecNumber evidence="2">3.4.11.5</ecNumber>
    </recommendedName>
    <alternativeName>
        <fullName evidence="5">Prolyl aminopeptidase</fullName>
    </alternativeName>
</protein>
<dbReference type="RefSeq" id="WP_243123967.1">
    <property type="nucleotide sequence ID" value="NZ_QFGA01000001.1"/>
</dbReference>
<feature type="domain" description="Serine aminopeptidase S33" evidence="6">
    <location>
        <begin position="97"/>
        <end position="190"/>
    </location>
</feature>
<dbReference type="GO" id="GO:0004177">
    <property type="term" value="F:aminopeptidase activity"/>
    <property type="evidence" value="ECO:0007669"/>
    <property type="project" value="UniProtKB-KW"/>
</dbReference>
<dbReference type="EMBL" id="QFGA01000001">
    <property type="protein sequence ID" value="TEB07804.1"/>
    <property type="molecule type" value="Genomic_DNA"/>
</dbReference>
<dbReference type="PANTHER" id="PTHR43722:SF1">
    <property type="entry name" value="PROLINE IMINOPEPTIDASE"/>
    <property type="match status" value="1"/>
</dbReference>
<gene>
    <name evidence="7" type="primary">pip_1</name>
    <name evidence="7" type="ORF">Psch_01359</name>
</gene>
<evidence type="ECO:0000259" key="6">
    <source>
        <dbReference type="Pfam" id="PF12146"/>
    </source>
</evidence>
<organism evidence="7 8">
    <name type="scientific">Pelotomaculum schinkii</name>
    <dbReference type="NCBI Taxonomy" id="78350"/>
    <lineage>
        <taxon>Bacteria</taxon>
        <taxon>Bacillati</taxon>
        <taxon>Bacillota</taxon>
        <taxon>Clostridia</taxon>
        <taxon>Eubacteriales</taxon>
        <taxon>Desulfotomaculaceae</taxon>
        <taxon>Pelotomaculum</taxon>
    </lineage>
</organism>
<dbReference type="AlphaFoldDB" id="A0A4Y7RFP0"/>
<keyword evidence="7" id="KW-0031">Aminopeptidase</keyword>
<dbReference type="InterPro" id="IPR022742">
    <property type="entry name" value="Hydrolase_4"/>
</dbReference>
<evidence type="ECO:0000256" key="5">
    <source>
        <dbReference type="ARBA" id="ARBA00029605"/>
    </source>
</evidence>
<keyword evidence="7" id="KW-0645">Protease</keyword>
<dbReference type="InterPro" id="IPR029058">
    <property type="entry name" value="AB_hydrolase_fold"/>
</dbReference>
<comment type="catalytic activity">
    <reaction evidence="1">
        <text>Release of N-terminal proline from a peptide.</text>
        <dbReference type="EC" id="3.4.11.5"/>
    </reaction>
</comment>
<evidence type="ECO:0000313" key="7">
    <source>
        <dbReference type="EMBL" id="TEB07804.1"/>
    </source>
</evidence>
<dbReference type="SUPFAM" id="SSF53474">
    <property type="entry name" value="alpha/beta-Hydrolases"/>
    <property type="match status" value="1"/>
</dbReference>
<dbReference type="GO" id="GO:0006508">
    <property type="term" value="P:proteolysis"/>
    <property type="evidence" value="ECO:0007669"/>
    <property type="project" value="InterPro"/>
</dbReference>
<dbReference type="InterPro" id="IPR002410">
    <property type="entry name" value="Peptidase_S33"/>
</dbReference>
<dbReference type="Proteomes" id="UP000298324">
    <property type="component" value="Unassembled WGS sequence"/>
</dbReference>
<dbReference type="Pfam" id="PF12146">
    <property type="entry name" value="Hydrolase_4"/>
    <property type="match status" value="1"/>
</dbReference>
<keyword evidence="4 7" id="KW-0378">Hydrolase</keyword>
<evidence type="ECO:0000256" key="3">
    <source>
        <dbReference type="ARBA" id="ARBA00022490"/>
    </source>
</evidence>
<dbReference type="PANTHER" id="PTHR43722">
    <property type="entry name" value="PROLINE IMINOPEPTIDASE"/>
    <property type="match status" value="1"/>
</dbReference>